<comment type="caution">
    <text evidence="1">The sequence shown here is derived from an EMBL/GenBank/DDBJ whole genome shotgun (WGS) entry which is preliminary data.</text>
</comment>
<reference evidence="1 2" key="1">
    <citation type="journal article" date="2018" name="Nat. Genet.">
        <title>The Rosa genome provides new insights in the design of modern roses.</title>
        <authorList>
            <person name="Bendahmane M."/>
        </authorList>
    </citation>
    <scope>NUCLEOTIDE SEQUENCE [LARGE SCALE GENOMIC DNA]</scope>
    <source>
        <strain evidence="2">cv. Old Blush</strain>
    </source>
</reference>
<dbReference type="STRING" id="74649.A0A2P6S368"/>
<sequence>MVNVGINRIHRMKLIHTRIHEFLLCMCKVIGTRDVTQMQDDILLRSAIFRAVEQGKIELITKMGEANLKIYQITNEQDMTVFQFAAHCRQEKPLYFYFGPYHRTETFRRRDKFDNNTLHIVGTFSSFAQTRVDNIRGAALQLQRERQWFKEVESCLEPDSLEEINHTDQAPPRTVFTKYHTELMKEGEK</sequence>
<accession>A0A2P6S368</accession>
<evidence type="ECO:0000313" key="2">
    <source>
        <dbReference type="Proteomes" id="UP000238479"/>
    </source>
</evidence>
<dbReference type="PANTHER" id="PTHR24177:SF329">
    <property type="entry name" value="ANKYRIN REPEAT PROTEIN"/>
    <property type="match status" value="1"/>
</dbReference>
<gene>
    <name evidence="1" type="ORF">RchiOBHm_Chr2g0162831</name>
</gene>
<dbReference type="Gramene" id="PRQ53105">
    <property type="protein sequence ID" value="PRQ53105"/>
    <property type="gene ID" value="RchiOBHm_Chr2g0162831"/>
</dbReference>
<dbReference type="EMBL" id="PDCK01000040">
    <property type="protein sequence ID" value="PRQ53105.1"/>
    <property type="molecule type" value="Genomic_DNA"/>
</dbReference>
<protein>
    <submittedName>
        <fullName evidence="1">Uncharacterized protein</fullName>
    </submittedName>
</protein>
<dbReference type="PANTHER" id="PTHR24177">
    <property type="entry name" value="CASKIN"/>
    <property type="match status" value="1"/>
</dbReference>
<proteinExistence type="predicted"/>
<dbReference type="AlphaFoldDB" id="A0A2P6S368"/>
<dbReference type="Proteomes" id="UP000238479">
    <property type="component" value="Chromosome 2"/>
</dbReference>
<name>A0A2P6S368_ROSCH</name>
<evidence type="ECO:0000313" key="1">
    <source>
        <dbReference type="EMBL" id="PRQ53105.1"/>
    </source>
</evidence>
<dbReference type="GO" id="GO:0016020">
    <property type="term" value="C:membrane"/>
    <property type="evidence" value="ECO:0007669"/>
    <property type="project" value="TreeGrafter"/>
</dbReference>
<keyword evidence="2" id="KW-1185">Reference proteome</keyword>
<organism evidence="1 2">
    <name type="scientific">Rosa chinensis</name>
    <name type="common">China rose</name>
    <dbReference type="NCBI Taxonomy" id="74649"/>
    <lineage>
        <taxon>Eukaryota</taxon>
        <taxon>Viridiplantae</taxon>
        <taxon>Streptophyta</taxon>
        <taxon>Embryophyta</taxon>
        <taxon>Tracheophyta</taxon>
        <taxon>Spermatophyta</taxon>
        <taxon>Magnoliopsida</taxon>
        <taxon>eudicotyledons</taxon>
        <taxon>Gunneridae</taxon>
        <taxon>Pentapetalae</taxon>
        <taxon>rosids</taxon>
        <taxon>fabids</taxon>
        <taxon>Rosales</taxon>
        <taxon>Rosaceae</taxon>
        <taxon>Rosoideae</taxon>
        <taxon>Rosoideae incertae sedis</taxon>
        <taxon>Rosa</taxon>
    </lineage>
</organism>